<dbReference type="GeneID" id="106538029"/>
<dbReference type="InterPro" id="IPR001849">
    <property type="entry name" value="PH_domain"/>
</dbReference>
<keyword evidence="5" id="KW-0677">Repeat</keyword>
<comment type="subcellular location">
    <subcellularLocation>
        <location evidence="1">Cytoplasm</location>
        <location evidence="1">Cytoskeleton</location>
    </subcellularLocation>
</comment>
<feature type="compositionally biased region" description="Basic and acidic residues" evidence="8">
    <location>
        <begin position="354"/>
        <end position="367"/>
    </location>
</feature>
<dbReference type="PROSITE" id="PS50003">
    <property type="entry name" value="PH_DOMAIN"/>
    <property type="match status" value="1"/>
</dbReference>
<dbReference type="InterPro" id="IPR002017">
    <property type="entry name" value="Spectrin_repeat"/>
</dbReference>
<evidence type="ECO:0000256" key="3">
    <source>
        <dbReference type="ARBA" id="ARBA00022467"/>
    </source>
</evidence>
<dbReference type="PRINTS" id="PR00683">
    <property type="entry name" value="SPECTRINPH"/>
</dbReference>
<dbReference type="Pfam" id="PF15410">
    <property type="entry name" value="PH_9"/>
    <property type="match status" value="1"/>
</dbReference>
<dbReference type="Proteomes" id="UP000504617">
    <property type="component" value="Unplaced"/>
</dbReference>
<feature type="region of interest" description="Disordered" evidence="8">
    <location>
        <begin position="74"/>
        <end position="205"/>
    </location>
</feature>
<dbReference type="GO" id="GO:0003779">
    <property type="term" value="F:actin binding"/>
    <property type="evidence" value="ECO:0007669"/>
    <property type="project" value="UniProtKB-KW"/>
</dbReference>
<dbReference type="SMART" id="SM00150">
    <property type="entry name" value="SPEC"/>
    <property type="match status" value="1"/>
</dbReference>
<dbReference type="SMART" id="SM00233">
    <property type="entry name" value="PH"/>
    <property type="match status" value="1"/>
</dbReference>
<keyword evidence="3" id="KW-0117">Actin capping</keyword>
<evidence type="ECO:0000259" key="9">
    <source>
        <dbReference type="PROSITE" id="PS50003"/>
    </source>
</evidence>
<dbReference type="Pfam" id="PF00435">
    <property type="entry name" value="Spectrin"/>
    <property type="match status" value="1"/>
</dbReference>
<dbReference type="KEGG" id="tsr:106538029"/>
<keyword evidence="10" id="KW-1185">Reference proteome</keyword>
<dbReference type="GO" id="GO:0016020">
    <property type="term" value="C:membrane"/>
    <property type="evidence" value="ECO:0007669"/>
    <property type="project" value="UniProtKB-ARBA"/>
</dbReference>
<protein>
    <submittedName>
        <fullName evidence="11">Spectrin beta chain, non-erythrocytic 2-like</fullName>
    </submittedName>
</protein>
<keyword evidence="6" id="KW-0009">Actin-binding</keyword>
<dbReference type="AlphaFoldDB" id="A0A6I9WY61"/>
<dbReference type="GO" id="GO:0005856">
    <property type="term" value="C:cytoskeleton"/>
    <property type="evidence" value="ECO:0007669"/>
    <property type="project" value="UniProtKB-SubCell"/>
</dbReference>
<dbReference type="GO" id="GO:0005543">
    <property type="term" value="F:phospholipid binding"/>
    <property type="evidence" value="ECO:0007669"/>
    <property type="project" value="InterPro"/>
</dbReference>
<dbReference type="Gene3D" id="2.30.29.30">
    <property type="entry name" value="Pleckstrin-homology domain (PH domain)/Phosphotyrosine-binding domain (PTB)"/>
    <property type="match status" value="1"/>
</dbReference>
<gene>
    <name evidence="11" type="primary">LOC106538029</name>
</gene>
<evidence type="ECO:0000256" key="7">
    <source>
        <dbReference type="ARBA" id="ARBA00023212"/>
    </source>
</evidence>
<reference evidence="11" key="1">
    <citation type="submission" date="2025-08" db="UniProtKB">
        <authorList>
            <consortium name="RefSeq"/>
        </authorList>
    </citation>
    <scope>IDENTIFICATION</scope>
</reference>
<proteinExistence type="inferred from homology"/>
<dbReference type="GO" id="GO:0051693">
    <property type="term" value="P:actin filament capping"/>
    <property type="evidence" value="ECO:0007669"/>
    <property type="project" value="UniProtKB-KW"/>
</dbReference>
<keyword evidence="7" id="KW-0206">Cytoskeleton</keyword>
<evidence type="ECO:0000313" key="11">
    <source>
        <dbReference type="RefSeq" id="XP_013907874.1"/>
    </source>
</evidence>
<evidence type="ECO:0000256" key="8">
    <source>
        <dbReference type="SAM" id="MobiDB-lite"/>
    </source>
</evidence>
<dbReference type="CDD" id="cd10571">
    <property type="entry name" value="PH_beta_spectrin"/>
    <property type="match status" value="1"/>
</dbReference>
<feature type="compositionally biased region" description="Low complexity" evidence="8">
    <location>
        <begin position="142"/>
        <end position="151"/>
    </location>
</feature>
<feature type="domain" description="PH" evidence="9">
    <location>
        <begin position="202"/>
        <end position="312"/>
    </location>
</feature>
<evidence type="ECO:0000256" key="6">
    <source>
        <dbReference type="ARBA" id="ARBA00023203"/>
    </source>
</evidence>
<dbReference type="OrthoDB" id="5865767at2759"/>
<dbReference type="InterPro" id="IPR001605">
    <property type="entry name" value="PH_dom-spectrin-type"/>
</dbReference>
<evidence type="ECO:0000256" key="1">
    <source>
        <dbReference type="ARBA" id="ARBA00004245"/>
    </source>
</evidence>
<dbReference type="FunFam" id="1.20.58.60:FF:000011">
    <property type="entry name" value="Spectrin beta chain"/>
    <property type="match status" value="1"/>
</dbReference>
<dbReference type="CDD" id="cd00176">
    <property type="entry name" value="SPEC"/>
    <property type="match status" value="1"/>
</dbReference>
<evidence type="ECO:0000313" key="10">
    <source>
        <dbReference type="Proteomes" id="UP000504617"/>
    </source>
</evidence>
<comment type="similarity">
    <text evidence="2">Belongs to the spectrin family.</text>
</comment>
<sequence length="374" mass="41109">MDWLQIVMDVLMFGRDASMAEAWLASQEPIVRSTELGDNVDEVENLIKRHEGFQKSVAAWEERILALEKLTTLEEKEHREQEEARKRTSPAPTPLEPTVMIPQTDNTDGHHLPSTTQTNGSPGQQGLTLELPSQNGLDPDSESPQISESSSAVNGSQLDSVSKGKEPSPPASPKLSSKPAVFSTDPAQSVTLPPRTPDDSASGQMGGILHRKQEMESHGKKAANRSWQTIYCVVQKNSFGFYKDSKHATNSIPYHGEAPVSLQGAQCNVALDYKKRKHVFKLGLTDGKEYLFQAKDEAEMSTWMRVINAAAASALTPQDPAEDQPALISKGMTRAMTMPAGPPHSASEGTVTLRSKEAKEKDREKRFSFFKKNK</sequence>
<feature type="region of interest" description="Disordered" evidence="8">
    <location>
        <begin position="315"/>
        <end position="374"/>
    </location>
</feature>
<name>A0A6I9WY61_9SAUR</name>
<evidence type="ECO:0000256" key="2">
    <source>
        <dbReference type="ARBA" id="ARBA00006826"/>
    </source>
</evidence>
<dbReference type="InterPro" id="IPR011993">
    <property type="entry name" value="PH-like_dom_sf"/>
</dbReference>
<feature type="compositionally biased region" description="Polar residues" evidence="8">
    <location>
        <begin position="113"/>
        <end position="136"/>
    </location>
</feature>
<accession>A0A6I9WY61</accession>
<dbReference type="PANTHER" id="PTHR11915">
    <property type="entry name" value="SPECTRIN/FILAMIN RELATED CYTOSKELETAL PROTEIN"/>
    <property type="match status" value="1"/>
</dbReference>
<evidence type="ECO:0000256" key="5">
    <source>
        <dbReference type="ARBA" id="ARBA00022737"/>
    </source>
</evidence>
<dbReference type="Gene3D" id="1.20.58.60">
    <property type="match status" value="1"/>
</dbReference>
<organism evidence="10 11">
    <name type="scientific">Thamnophis sirtalis</name>
    <dbReference type="NCBI Taxonomy" id="35019"/>
    <lineage>
        <taxon>Eukaryota</taxon>
        <taxon>Metazoa</taxon>
        <taxon>Chordata</taxon>
        <taxon>Craniata</taxon>
        <taxon>Vertebrata</taxon>
        <taxon>Euteleostomi</taxon>
        <taxon>Lepidosauria</taxon>
        <taxon>Squamata</taxon>
        <taxon>Bifurcata</taxon>
        <taxon>Unidentata</taxon>
        <taxon>Episquamata</taxon>
        <taxon>Toxicofera</taxon>
        <taxon>Serpentes</taxon>
        <taxon>Colubroidea</taxon>
        <taxon>Colubridae</taxon>
        <taxon>Natricinae</taxon>
        <taxon>Thamnophis</taxon>
    </lineage>
</organism>
<dbReference type="InterPro" id="IPR018159">
    <property type="entry name" value="Spectrin/alpha-actinin"/>
</dbReference>
<dbReference type="SUPFAM" id="SSF46966">
    <property type="entry name" value="Spectrin repeat"/>
    <property type="match status" value="1"/>
</dbReference>
<dbReference type="GO" id="GO:0005737">
    <property type="term" value="C:cytoplasm"/>
    <property type="evidence" value="ECO:0007669"/>
    <property type="project" value="UniProtKB-ARBA"/>
</dbReference>
<feature type="compositionally biased region" description="Basic and acidic residues" evidence="8">
    <location>
        <begin position="74"/>
        <end position="86"/>
    </location>
</feature>
<dbReference type="InterPro" id="IPR041681">
    <property type="entry name" value="PH_9"/>
</dbReference>
<keyword evidence="4" id="KW-0963">Cytoplasm</keyword>
<evidence type="ECO:0000256" key="4">
    <source>
        <dbReference type="ARBA" id="ARBA00022490"/>
    </source>
</evidence>
<dbReference type="RefSeq" id="XP_013907874.1">
    <property type="nucleotide sequence ID" value="XM_014052399.1"/>
</dbReference>
<dbReference type="SUPFAM" id="SSF50729">
    <property type="entry name" value="PH domain-like"/>
    <property type="match status" value="1"/>
</dbReference>
<dbReference type="FunFam" id="2.30.29.30:FF:000024">
    <property type="entry name" value="Spectrin beta chain"/>
    <property type="match status" value="1"/>
</dbReference>